<dbReference type="PROSITE" id="PS51781">
    <property type="entry name" value="SH3B"/>
    <property type="match status" value="3"/>
</dbReference>
<dbReference type="PANTHER" id="PTHR34408">
    <property type="entry name" value="FAMILY PROTEIN, PUTATIVE-RELATED"/>
    <property type="match status" value="1"/>
</dbReference>
<dbReference type="RefSeq" id="WP_003386451.1">
    <property type="nucleotide sequence ID" value="NZ_APBN01000001.1"/>
</dbReference>
<dbReference type="Pfam" id="PF08239">
    <property type="entry name" value="SH3_3"/>
    <property type="match status" value="3"/>
</dbReference>
<evidence type="ECO:0000256" key="2">
    <source>
        <dbReference type="SAM" id="SignalP"/>
    </source>
</evidence>
<comment type="caution">
    <text evidence="4">The sequence shown here is derived from an EMBL/GenBank/DDBJ whole genome shotgun (WGS) entry which is preliminary data.</text>
</comment>
<dbReference type="PANTHER" id="PTHR34408:SF1">
    <property type="entry name" value="GLYCOSYL HYDROLASE FAMILY 19 DOMAIN-CONTAINING PROTEIN HI_1415"/>
    <property type="match status" value="1"/>
</dbReference>
<dbReference type="PATRIC" id="fig|1300222.3.peg.760"/>
<dbReference type="GeneID" id="89498964"/>
<dbReference type="OrthoDB" id="1633470at2"/>
<sequence length="630" mass="67964">MHARLKVALIASCFLFLLLPPSWVRAATHIEVAVDQLNIRSSPGTTSQIVGTITKATRLPIIKQQKDWTQVKLTDGKTGWVINKYVKMIEIQQPKYVKSNVDMLNVRAEPNATAQILQIIDKTGVYLQTKKQGDWAQIKLSDKVSGWVNARFLTETSAPAPKPAPAPAQPPATTQPPALSQNPATTQPPVFSQNPAAPPVPTPIPATTQPPLTTQTPGPWEAPVPSTTPAVPAAPPSSFTPSNGQASGTIMLSEGYVIFSAPDFLSPVIGQLNAGTAINHYGYADGWYKISFNGVYAYIFNPVAGGQPGQGQPVSTPGAGVSTPNPAGQAQASIRVKNPDTNLRSGPGTEYAVIGTVQPGEVYPIVQTAGDWYVIRRGDNTTAYIAGWVVDRIQPGGQPANGTNGLGVGYNHGMVGNETVYIYHTHNRESWRNVARNTQGSSVDDPEINITLVGKRLGELLQTRGIPTMVNRDDFAQKLAEQKKSYSLSYSESYKAVSAAAATSPYLKYIFDIHRDSDEPRSKVAITLNGKTYSRILFVIGTANPNYLENKKLAEHLHARLEASYPGLSRGVILKGSNQGNGEYNQSISGGSLLLEFGGTNNTLEECYNTAEAFADVFFNYMLESQIAYH</sequence>
<feature type="signal peptide" evidence="2">
    <location>
        <begin position="1"/>
        <end position="26"/>
    </location>
</feature>
<feature type="domain" description="SH3b" evidence="3">
    <location>
        <begin position="331"/>
        <end position="393"/>
    </location>
</feature>
<reference evidence="4 5" key="1">
    <citation type="submission" date="2013-03" db="EMBL/GenBank/DDBJ databases">
        <title>Assembly of a new bacterial strain Brevibacillus borstelensis AK1.</title>
        <authorList>
            <person name="Rajan I."/>
            <person name="PoliReddy D."/>
            <person name="Sugumar T."/>
            <person name="Rathinam K."/>
            <person name="Alqarawi S."/>
            <person name="Khalil A.B."/>
            <person name="Sivakumar N."/>
        </authorList>
    </citation>
    <scope>NUCLEOTIDE SEQUENCE [LARGE SCALE GENOMIC DNA]</scope>
    <source>
        <strain evidence="4 5">AK1</strain>
    </source>
</reference>
<dbReference type="AlphaFoldDB" id="M8DM14"/>
<name>M8DM14_9BACL</name>
<feature type="domain" description="SH3b" evidence="3">
    <location>
        <begin position="26"/>
        <end position="90"/>
    </location>
</feature>
<feature type="region of interest" description="Disordered" evidence="1">
    <location>
        <begin position="157"/>
        <end position="246"/>
    </location>
</feature>
<dbReference type="STRING" id="1300222.I532_03575"/>
<dbReference type="InterPro" id="IPR052354">
    <property type="entry name" value="Cell_Wall_Dynamics_Protein"/>
</dbReference>
<dbReference type="InterPro" id="IPR010466">
    <property type="entry name" value="DUF1058"/>
</dbReference>
<evidence type="ECO:0000313" key="5">
    <source>
        <dbReference type="Proteomes" id="UP000012081"/>
    </source>
</evidence>
<evidence type="ECO:0000313" key="4">
    <source>
        <dbReference type="EMBL" id="EMT54653.1"/>
    </source>
</evidence>
<dbReference type="Proteomes" id="UP000012081">
    <property type="component" value="Unassembled WGS sequence"/>
</dbReference>
<dbReference type="NCBIfam" id="TIGR02867">
    <property type="entry name" value="spore_II_P"/>
    <property type="match status" value="1"/>
</dbReference>
<keyword evidence="2" id="KW-0732">Signal</keyword>
<feature type="chain" id="PRO_5004095467" description="SH3b domain-containing protein" evidence="2">
    <location>
        <begin position="27"/>
        <end position="630"/>
    </location>
</feature>
<organism evidence="4 5">
    <name type="scientific">Brevibacillus borstelensis AK1</name>
    <dbReference type="NCBI Taxonomy" id="1300222"/>
    <lineage>
        <taxon>Bacteria</taxon>
        <taxon>Bacillati</taxon>
        <taxon>Bacillota</taxon>
        <taxon>Bacilli</taxon>
        <taxon>Bacillales</taxon>
        <taxon>Paenibacillaceae</taxon>
        <taxon>Brevibacillus</taxon>
    </lineage>
</organism>
<keyword evidence="5" id="KW-1185">Reference proteome</keyword>
<feature type="domain" description="SH3b" evidence="3">
    <location>
        <begin position="92"/>
        <end position="157"/>
    </location>
</feature>
<dbReference type="Gene3D" id="2.30.30.40">
    <property type="entry name" value="SH3 Domains"/>
    <property type="match status" value="4"/>
</dbReference>
<dbReference type="InterPro" id="IPR010897">
    <property type="entry name" value="Spore_II_P"/>
</dbReference>
<evidence type="ECO:0000256" key="1">
    <source>
        <dbReference type="SAM" id="MobiDB-lite"/>
    </source>
</evidence>
<feature type="region of interest" description="Disordered" evidence="1">
    <location>
        <begin position="307"/>
        <end position="330"/>
    </location>
</feature>
<dbReference type="SMART" id="SM00287">
    <property type="entry name" value="SH3b"/>
    <property type="match status" value="4"/>
</dbReference>
<feature type="compositionally biased region" description="Polar residues" evidence="1">
    <location>
        <begin position="179"/>
        <end position="192"/>
    </location>
</feature>
<proteinExistence type="predicted"/>
<evidence type="ECO:0000259" key="3">
    <source>
        <dbReference type="PROSITE" id="PS51781"/>
    </source>
</evidence>
<feature type="compositionally biased region" description="Pro residues" evidence="1">
    <location>
        <begin position="160"/>
        <end position="174"/>
    </location>
</feature>
<gene>
    <name evidence="4" type="ORF">I532_03575</name>
</gene>
<dbReference type="Pfam" id="PF06347">
    <property type="entry name" value="SH3_4"/>
    <property type="match status" value="1"/>
</dbReference>
<protein>
    <recommendedName>
        <fullName evidence="3">SH3b domain-containing protein</fullName>
    </recommendedName>
</protein>
<dbReference type="Pfam" id="PF07454">
    <property type="entry name" value="SpoIIP"/>
    <property type="match status" value="1"/>
</dbReference>
<accession>M8DM14</accession>
<feature type="compositionally biased region" description="Low complexity" evidence="1">
    <location>
        <begin position="205"/>
        <end position="242"/>
    </location>
</feature>
<dbReference type="InterPro" id="IPR003646">
    <property type="entry name" value="SH3-like_bac-type"/>
</dbReference>
<dbReference type="EMBL" id="APBN01000001">
    <property type="protein sequence ID" value="EMT54653.1"/>
    <property type="molecule type" value="Genomic_DNA"/>
</dbReference>